<evidence type="ECO:0000313" key="2">
    <source>
        <dbReference type="EMBL" id="CAD8214956.1"/>
    </source>
</evidence>
<dbReference type="Proteomes" id="UP000683925">
    <property type="component" value="Unassembled WGS sequence"/>
</dbReference>
<sequence length="104" mass="12153">MQSLIIKSKSIMLLISTILVAKETVPFKEINHQHHLQRTSGERRTLFQNTIHRRIEAKSKRKQRLVELLENQQAAGGEERWVLLNERSSENKMIEKGIRVDVNP</sequence>
<keyword evidence="3" id="KW-1185">Reference proteome</keyword>
<accession>A0A8S1YJH7</accession>
<keyword evidence="1" id="KW-0732">Signal</keyword>
<gene>
    <name evidence="2" type="ORF">POCTA_138.1.T1960010</name>
</gene>
<evidence type="ECO:0000313" key="3">
    <source>
        <dbReference type="Proteomes" id="UP000683925"/>
    </source>
</evidence>
<feature type="chain" id="PRO_5035741018" evidence="1">
    <location>
        <begin position="22"/>
        <end position="104"/>
    </location>
</feature>
<reference evidence="2" key="1">
    <citation type="submission" date="2021-01" db="EMBL/GenBank/DDBJ databases">
        <authorList>
            <consortium name="Genoscope - CEA"/>
            <person name="William W."/>
        </authorList>
    </citation>
    <scope>NUCLEOTIDE SEQUENCE</scope>
</reference>
<feature type="signal peptide" evidence="1">
    <location>
        <begin position="1"/>
        <end position="21"/>
    </location>
</feature>
<name>A0A8S1YJH7_PAROT</name>
<comment type="caution">
    <text evidence="2">The sequence shown here is derived from an EMBL/GenBank/DDBJ whole genome shotgun (WGS) entry which is preliminary data.</text>
</comment>
<dbReference type="EMBL" id="CAJJDP010000200">
    <property type="protein sequence ID" value="CAD8214956.1"/>
    <property type="molecule type" value="Genomic_DNA"/>
</dbReference>
<protein>
    <submittedName>
        <fullName evidence="2">Uncharacterized protein</fullName>
    </submittedName>
</protein>
<proteinExistence type="predicted"/>
<organism evidence="2 3">
    <name type="scientific">Paramecium octaurelia</name>
    <dbReference type="NCBI Taxonomy" id="43137"/>
    <lineage>
        <taxon>Eukaryota</taxon>
        <taxon>Sar</taxon>
        <taxon>Alveolata</taxon>
        <taxon>Ciliophora</taxon>
        <taxon>Intramacronucleata</taxon>
        <taxon>Oligohymenophorea</taxon>
        <taxon>Peniculida</taxon>
        <taxon>Parameciidae</taxon>
        <taxon>Paramecium</taxon>
    </lineage>
</organism>
<dbReference type="AlphaFoldDB" id="A0A8S1YJH7"/>
<evidence type="ECO:0000256" key="1">
    <source>
        <dbReference type="SAM" id="SignalP"/>
    </source>
</evidence>